<dbReference type="Gene3D" id="3.40.50.300">
    <property type="entry name" value="P-loop containing nucleotide triphosphate hydrolases"/>
    <property type="match status" value="1"/>
</dbReference>
<dbReference type="KEGG" id="dax:FDQ92_07855"/>
<sequence>MTTHLSVRLAWHDRSWDGHVCDLPHLNAHCIVHQHIRDSRNDEKERETAGKPLAELDGWLPPCSRDPAAYAARGFTIVHQDPLEFRKLPAVSESIPPYSSCPAPYRWMREEFFQEVCEAEDLSIRGPDNPRSNGWVFEPDRQRELLKRFWGKLEPKNSLVFYYCNHGNPLDENAPRIVVGVGRIAEVGPQFYFGTTSKYQDQYPVWSRRTTQAYPDQGVRIPYQEYLRDGHRADDIICRVPRNALLPFSYGGEHVSDDVAVAIIERIIQCVERVKVEGHVAADWERRLSWLNDALAEAWTGRGPFPGAGSVLQYLGFSKGTSFQRTVLAPMANQGKNSWEYVLSILGGKAEPDAGPYKAGLLKARERWGLLKSRHALLSKLARFELSPGQVQRIANPDQRAASGIDANEDALVANPILAESDLGAADSDPVALETVDHGLRPEGNASLFADDDEVSHDDRRRVRAVGVAVLQEAASSGDTVLTFGDFLSRIIDRFPERRACRPDREIVLAEIDFYQRLLWTALDSDPELVALKYLQSLEQVIASIIKRRAKKVNPAADPPIEWLGALKGLFGEPKSDRERVALDEKQVALSTLFSRRLSVLTGGAGTGKTSVLKVFLQELVRAEGRHPTLLLAPTGKARVRLSTKTERNAMTIHQFLLKQGWFMPDIFVLKPQSDQRPYQATTVIIDECSMIPTDLFGTLLRALDSGPLSRLILVGDPNQLPPIGPGSQNSIR</sequence>
<reference evidence="3 4" key="2">
    <citation type="submission" date="2019-05" db="EMBL/GenBank/DDBJ databases">
        <authorList>
            <person name="Suflita J.M."/>
            <person name="Marks C.R."/>
        </authorList>
    </citation>
    <scope>NUCLEOTIDE SEQUENCE [LARGE SCALE GENOMIC DNA]</scope>
    <source>
        <strain evidence="3 4">ALDC</strain>
    </source>
</reference>
<organism evidence="3 4">
    <name type="scientific">Desulfoglaeba alkanexedens ALDC</name>
    <dbReference type="NCBI Taxonomy" id="980445"/>
    <lineage>
        <taxon>Bacteria</taxon>
        <taxon>Pseudomonadati</taxon>
        <taxon>Thermodesulfobacteriota</taxon>
        <taxon>Syntrophobacteria</taxon>
        <taxon>Syntrophobacterales</taxon>
        <taxon>Syntrophobacteraceae</taxon>
        <taxon>Desulfoglaeba</taxon>
    </lineage>
</organism>
<dbReference type="PANTHER" id="PTHR43788">
    <property type="entry name" value="DNA2/NAM7 HELICASE FAMILY MEMBER"/>
    <property type="match status" value="1"/>
</dbReference>
<evidence type="ECO:0000256" key="1">
    <source>
        <dbReference type="ARBA" id="ARBA00022741"/>
    </source>
</evidence>
<keyword evidence="2" id="KW-0067">ATP-binding</keyword>
<dbReference type="Pfam" id="PF13245">
    <property type="entry name" value="AAA_19"/>
    <property type="match status" value="1"/>
</dbReference>
<keyword evidence="1" id="KW-0547">Nucleotide-binding</keyword>
<dbReference type="CDD" id="cd17933">
    <property type="entry name" value="DEXSc_RecD-like"/>
    <property type="match status" value="1"/>
</dbReference>
<evidence type="ECO:0000256" key="2">
    <source>
        <dbReference type="ARBA" id="ARBA00022840"/>
    </source>
</evidence>
<keyword evidence="4" id="KW-1185">Reference proteome</keyword>
<dbReference type="SUPFAM" id="SSF52540">
    <property type="entry name" value="P-loop containing nucleoside triphosphate hydrolases"/>
    <property type="match status" value="1"/>
</dbReference>
<reference evidence="3 4" key="1">
    <citation type="submission" date="2019-05" db="EMBL/GenBank/DDBJ databases">
        <title>The Complete Genome Sequence of the n-alkane-degrading Desulfoglaeba alkanexedens ALDC reveals multiple alkylsuccinate synthase gene clusters.</title>
        <authorList>
            <person name="Callaghan A.V."/>
            <person name="Davidova I.A."/>
            <person name="Duncan K.E."/>
            <person name="Morris B."/>
            <person name="McInerney M.J."/>
        </authorList>
    </citation>
    <scope>NUCLEOTIDE SEQUENCE [LARGE SCALE GENOMIC DNA]</scope>
    <source>
        <strain evidence="3 4">ALDC</strain>
    </source>
</reference>
<dbReference type="PANTHER" id="PTHR43788:SF6">
    <property type="entry name" value="DNA HELICASE B"/>
    <property type="match status" value="1"/>
</dbReference>
<accession>A0A4P8L2M6</accession>
<dbReference type="Proteomes" id="UP000298602">
    <property type="component" value="Chromosome"/>
</dbReference>
<name>A0A4P8L2M6_9BACT</name>
<dbReference type="EMBL" id="CP040098">
    <property type="protein sequence ID" value="QCQ22088.1"/>
    <property type="molecule type" value="Genomic_DNA"/>
</dbReference>
<evidence type="ECO:0008006" key="5">
    <source>
        <dbReference type="Google" id="ProtNLM"/>
    </source>
</evidence>
<dbReference type="AlphaFoldDB" id="A0A4P8L2M6"/>
<evidence type="ECO:0000313" key="3">
    <source>
        <dbReference type="EMBL" id="QCQ22088.1"/>
    </source>
</evidence>
<protein>
    <recommendedName>
        <fullName evidence="5">UvrD-like helicase C-terminal domain-containing protein</fullName>
    </recommendedName>
</protein>
<evidence type="ECO:0000313" key="4">
    <source>
        <dbReference type="Proteomes" id="UP000298602"/>
    </source>
</evidence>
<dbReference type="InterPro" id="IPR027417">
    <property type="entry name" value="P-loop_NTPase"/>
</dbReference>
<dbReference type="InterPro" id="IPR050534">
    <property type="entry name" value="Coronavir_polyprotein_1ab"/>
</dbReference>
<gene>
    <name evidence="3" type="ORF">FDQ92_07855</name>
</gene>
<dbReference type="OrthoDB" id="9763659at2"/>
<dbReference type="GO" id="GO:0003678">
    <property type="term" value="F:DNA helicase activity"/>
    <property type="evidence" value="ECO:0007669"/>
    <property type="project" value="UniProtKB-ARBA"/>
</dbReference>
<proteinExistence type="predicted"/>
<dbReference type="GO" id="GO:0005524">
    <property type="term" value="F:ATP binding"/>
    <property type="evidence" value="ECO:0007669"/>
    <property type="project" value="UniProtKB-KW"/>
</dbReference>